<gene>
    <name evidence="4" type="ORF">B0A73_09355</name>
    <name evidence="3" type="ORF">IW18_08740</name>
</gene>
<dbReference type="RefSeq" id="WP_041517210.1">
    <property type="nucleotide sequence ID" value="NZ_JPRK01000007.1"/>
</dbReference>
<dbReference type="PROSITE" id="PS50005">
    <property type="entry name" value="TPR"/>
    <property type="match status" value="1"/>
</dbReference>
<dbReference type="Proteomes" id="UP000032061">
    <property type="component" value="Unassembled WGS sequence"/>
</dbReference>
<accession>A0A0D0EM34</accession>
<dbReference type="InterPro" id="IPR019734">
    <property type="entry name" value="TPR_rpt"/>
</dbReference>
<dbReference type="STRING" id="37752.IW18_08740"/>
<evidence type="ECO:0000256" key="2">
    <source>
        <dbReference type="SAM" id="SignalP"/>
    </source>
</evidence>
<feature type="chain" id="PRO_5002226368" evidence="2">
    <location>
        <begin position="21"/>
        <end position="205"/>
    </location>
</feature>
<dbReference type="EMBL" id="MUGX01000011">
    <property type="protein sequence ID" value="OXA87986.1"/>
    <property type="molecule type" value="Genomic_DNA"/>
</dbReference>
<organism evidence="3 5">
    <name type="scientific">Flavobacterium hibernum</name>
    <dbReference type="NCBI Taxonomy" id="37752"/>
    <lineage>
        <taxon>Bacteria</taxon>
        <taxon>Pseudomonadati</taxon>
        <taxon>Bacteroidota</taxon>
        <taxon>Flavobacteriia</taxon>
        <taxon>Flavobacteriales</taxon>
        <taxon>Flavobacteriaceae</taxon>
        <taxon>Flavobacterium</taxon>
    </lineage>
</organism>
<proteinExistence type="predicted"/>
<evidence type="ECO:0000313" key="6">
    <source>
        <dbReference type="Proteomes" id="UP000198302"/>
    </source>
</evidence>
<keyword evidence="6" id="KW-1185">Reference proteome</keyword>
<reference evidence="3 5" key="1">
    <citation type="submission" date="2015-01" db="EMBL/GenBank/DDBJ databases">
        <title>Genome of Flavobacterium hibernum DSM 12611.</title>
        <authorList>
            <person name="Stropko S.J."/>
            <person name="Pipes S.E."/>
            <person name="Newman J.D."/>
        </authorList>
    </citation>
    <scope>NUCLEOTIDE SEQUENCE [LARGE SCALE GENOMIC DNA]</scope>
    <source>
        <strain evidence="3 5">DSM 12611</strain>
    </source>
</reference>
<comment type="caution">
    <text evidence="3">The sequence shown here is derived from an EMBL/GenBank/DDBJ whole genome shotgun (WGS) entry which is preliminary data.</text>
</comment>
<name>A0A0D0EM34_9FLAO</name>
<dbReference type="EMBL" id="JPRK01000007">
    <property type="protein sequence ID" value="KIO53385.1"/>
    <property type="molecule type" value="Genomic_DNA"/>
</dbReference>
<dbReference type="OrthoDB" id="1375930at2"/>
<evidence type="ECO:0000313" key="3">
    <source>
        <dbReference type="EMBL" id="KIO53385.1"/>
    </source>
</evidence>
<feature type="repeat" description="TPR" evidence="1">
    <location>
        <begin position="27"/>
        <end position="60"/>
    </location>
</feature>
<dbReference type="Proteomes" id="UP000198302">
    <property type="component" value="Unassembled WGS sequence"/>
</dbReference>
<feature type="signal peptide" evidence="2">
    <location>
        <begin position="1"/>
        <end position="20"/>
    </location>
</feature>
<evidence type="ECO:0000313" key="5">
    <source>
        <dbReference type="Proteomes" id="UP000032061"/>
    </source>
</evidence>
<keyword evidence="2" id="KW-0732">Signal</keyword>
<protein>
    <submittedName>
        <fullName evidence="3">Uncharacterized protein</fullName>
    </submittedName>
</protein>
<dbReference type="AlphaFoldDB" id="A0A0D0EM34"/>
<evidence type="ECO:0000313" key="4">
    <source>
        <dbReference type="EMBL" id="OXA87986.1"/>
    </source>
</evidence>
<keyword evidence="1" id="KW-0802">TPR repeat</keyword>
<reference evidence="4 6" key="2">
    <citation type="submission" date="2016-11" db="EMBL/GenBank/DDBJ databases">
        <title>Whole genomes of Flavobacteriaceae.</title>
        <authorList>
            <person name="Stine C."/>
            <person name="Li C."/>
            <person name="Tadesse D."/>
        </authorList>
    </citation>
    <scope>NUCLEOTIDE SEQUENCE [LARGE SCALE GENOMIC DNA]</scope>
    <source>
        <strain evidence="4 6">ATCC 51468</strain>
    </source>
</reference>
<evidence type="ECO:0000256" key="1">
    <source>
        <dbReference type="PROSITE-ProRule" id="PRU00339"/>
    </source>
</evidence>
<sequence>MKKALLFIFLVIATKTIAQNASKTAFQKSRYELAVSCYEKADYKNALELFHVAYKMKPDTKIGEESIKKIDTIKTVLRETALNQVLGTWKMAGDKPVWAVSQTQSNPQKDFDELVEITEKEILFYERNKKTQEKKMVKSEDLVYYNKEESDALFSDIILSDGTIWNCSVNENADELRAINVGKKDENGVVKIESDNDEIYYVKVK</sequence>